<dbReference type="InterPro" id="IPR036259">
    <property type="entry name" value="MFS_trans_sf"/>
</dbReference>
<feature type="compositionally biased region" description="Low complexity" evidence="6">
    <location>
        <begin position="54"/>
        <end position="90"/>
    </location>
</feature>
<evidence type="ECO:0000256" key="2">
    <source>
        <dbReference type="ARBA" id="ARBA00022692"/>
    </source>
</evidence>
<dbReference type="Proteomes" id="UP000298111">
    <property type="component" value="Unassembled WGS sequence"/>
</dbReference>
<evidence type="ECO:0000256" key="4">
    <source>
        <dbReference type="ARBA" id="ARBA00023136"/>
    </source>
</evidence>
<feature type="transmembrane region" description="Helical" evidence="7">
    <location>
        <begin position="389"/>
        <end position="410"/>
    </location>
</feature>
<dbReference type="GO" id="GO:0022857">
    <property type="term" value="F:transmembrane transporter activity"/>
    <property type="evidence" value="ECO:0007669"/>
    <property type="project" value="InterPro"/>
</dbReference>
<feature type="transmembrane region" description="Helical" evidence="7">
    <location>
        <begin position="158"/>
        <end position="178"/>
    </location>
</feature>
<dbReference type="SUPFAM" id="SSF103473">
    <property type="entry name" value="MFS general substrate transporter"/>
    <property type="match status" value="2"/>
</dbReference>
<feature type="transmembrane region" description="Helical" evidence="7">
    <location>
        <begin position="551"/>
        <end position="574"/>
    </location>
</feature>
<comment type="subcellular location">
    <subcellularLocation>
        <location evidence="1">Cell membrane</location>
        <topology evidence="1">Multi-pass membrane protein</topology>
    </subcellularLocation>
</comment>
<gene>
    <name evidence="9" type="ORF">D8771_29300</name>
</gene>
<organism evidence="9 10">
    <name type="scientific">Streptomyces albus</name>
    <dbReference type="NCBI Taxonomy" id="1888"/>
    <lineage>
        <taxon>Bacteria</taxon>
        <taxon>Bacillati</taxon>
        <taxon>Actinomycetota</taxon>
        <taxon>Actinomycetes</taxon>
        <taxon>Kitasatosporales</taxon>
        <taxon>Streptomycetaceae</taxon>
        <taxon>Streptomyces</taxon>
    </lineage>
</organism>
<evidence type="ECO:0000259" key="8">
    <source>
        <dbReference type="PROSITE" id="PS50850"/>
    </source>
</evidence>
<feature type="transmembrane region" description="Helical" evidence="7">
    <location>
        <begin position="528"/>
        <end position="545"/>
    </location>
</feature>
<dbReference type="CDD" id="cd17321">
    <property type="entry name" value="MFS_MMR_MDR_like"/>
    <property type="match status" value="1"/>
</dbReference>
<feature type="transmembrane region" description="Helical" evidence="7">
    <location>
        <begin position="314"/>
        <end position="335"/>
    </location>
</feature>
<feature type="transmembrane region" description="Helical" evidence="7">
    <location>
        <begin position="190"/>
        <end position="210"/>
    </location>
</feature>
<dbReference type="EMBL" id="RCIY01000103">
    <property type="protein sequence ID" value="TGG76679.1"/>
    <property type="molecule type" value="Genomic_DNA"/>
</dbReference>
<dbReference type="InterPro" id="IPR011701">
    <property type="entry name" value="MFS"/>
</dbReference>
<dbReference type="PANTHER" id="PTHR42718:SF39">
    <property type="entry name" value="ACTINORHODIN TRANSPORTER-RELATED"/>
    <property type="match status" value="1"/>
</dbReference>
<feature type="transmembrane region" description="Helical" evidence="7">
    <location>
        <begin position="124"/>
        <end position="146"/>
    </location>
</feature>
<dbReference type="RefSeq" id="WP_135567680.1">
    <property type="nucleotide sequence ID" value="NZ_CP103060.1"/>
</dbReference>
<dbReference type="Gene3D" id="1.20.1720.10">
    <property type="entry name" value="Multidrug resistance protein D"/>
    <property type="match status" value="1"/>
</dbReference>
<feature type="domain" description="Major facilitator superfamily (MFS) profile" evidence="8">
    <location>
        <begin position="124"/>
        <end position="580"/>
    </location>
</feature>
<dbReference type="Pfam" id="PF07690">
    <property type="entry name" value="MFS_1"/>
    <property type="match status" value="1"/>
</dbReference>
<feature type="transmembrane region" description="Helical" evidence="7">
    <location>
        <begin position="341"/>
        <end position="360"/>
    </location>
</feature>
<dbReference type="InterPro" id="IPR020846">
    <property type="entry name" value="MFS_dom"/>
</dbReference>
<proteinExistence type="predicted"/>
<dbReference type="GO" id="GO:0005886">
    <property type="term" value="C:plasma membrane"/>
    <property type="evidence" value="ECO:0007669"/>
    <property type="project" value="UniProtKB-SubCell"/>
</dbReference>
<keyword evidence="2 7" id="KW-0812">Transmembrane</keyword>
<sequence length="588" mass="58692">MNERSAPDAGRACPDGTPPASPPPVTTAPQSAPRHTAPAGSGTPDAPSGSGRQAEPADLAAPAAPADPAGEATAGQPAAGEANAGQPAAGKPATGEADGTVTGKATGQAGGKSATGRTGRTGPLLLVLLSAVFMAQFDFFVVNVAAPSLGRELRAGPVALEMIVGGYAFTYASGMITGGRLGDLHGYRRIFLAGTAGFTVASLLCGLAVTPGQLIAARLLQGLGAAVMVPQVLASFTAVLPAGARSRAFGWYGAAGGLGSIAGQVLGGALVQADFLGLGWRTVFLVNVPVGVGTLLAAHRVLPRTGHRAGAARLDLRGAVGVAVALALLLVPLALGRTEGWPAWTWVSMALAVAVGAVTVRWQRVLRRRGGAPVLELSLLREPGYRSGIAAAAVFMAYFASFMFTLTLLLQDGLGLNAQEAGLVFTAPGVAFACSSLAGRHLVGRWGLRAVQAGAALTLLGLLALAVLVSATRGQAVPGGLPALMAVLGVASLGNGLVLPQLLGASLRRVDGERAGIGSAMLTTAQQFGGAAGVTVVGGVFFALAPQGAAAAMAGATWLNAGLVAGVALLVTVIRRQARRSYDERAAR</sequence>
<dbReference type="GO" id="GO:0046677">
    <property type="term" value="P:response to antibiotic"/>
    <property type="evidence" value="ECO:0007669"/>
    <property type="project" value="UniProtKB-KW"/>
</dbReference>
<evidence type="ECO:0000256" key="1">
    <source>
        <dbReference type="ARBA" id="ARBA00004651"/>
    </source>
</evidence>
<feature type="compositionally biased region" description="Pro residues" evidence="6">
    <location>
        <begin position="16"/>
        <end position="26"/>
    </location>
</feature>
<feature type="transmembrane region" description="Helical" evidence="7">
    <location>
        <begin position="450"/>
        <end position="471"/>
    </location>
</feature>
<feature type="transmembrane region" description="Helical" evidence="7">
    <location>
        <begin position="249"/>
        <end position="271"/>
    </location>
</feature>
<feature type="transmembrane region" description="Helical" evidence="7">
    <location>
        <begin position="283"/>
        <end position="302"/>
    </location>
</feature>
<keyword evidence="4 7" id="KW-0472">Membrane</keyword>
<dbReference type="PROSITE" id="PS50850">
    <property type="entry name" value="MFS"/>
    <property type="match status" value="1"/>
</dbReference>
<protein>
    <submittedName>
        <fullName evidence="9">MFS transporter</fullName>
    </submittedName>
</protein>
<evidence type="ECO:0000313" key="10">
    <source>
        <dbReference type="Proteomes" id="UP000298111"/>
    </source>
</evidence>
<name>A0A8H1L2P3_9ACTN</name>
<evidence type="ECO:0000313" key="9">
    <source>
        <dbReference type="EMBL" id="TGG76679.1"/>
    </source>
</evidence>
<feature type="transmembrane region" description="Helical" evidence="7">
    <location>
        <begin position="222"/>
        <end position="242"/>
    </location>
</feature>
<dbReference type="AlphaFoldDB" id="A0A8H1L2P3"/>
<evidence type="ECO:0000256" key="3">
    <source>
        <dbReference type="ARBA" id="ARBA00022989"/>
    </source>
</evidence>
<accession>A0A8H1L2P3</accession>
<evidence type="ECO:0000256" key="6">
    <source>
        <dbReference type="SAM" id="MobiDB-lite"/>
    </source>
</evidence>
<reference evidence="9 10" key="1">
    <citation type="submission" date="2018-10" db="EMBL/GenBank/DDBJ databases">
        <title>Isolation of pseudouridimycin from Streptomyces albus DSM 40763.</title>
        <authorList>
            <person name="Rosenqvist P."/>
            <person name="Metsae-Ketelae M."/>
            <person name="Virta P."/>
        </authorList>
    </citation>
    <scope>NUCLEOTIDE SEQUENCE [LARGE SCALE GENOMIC DNA]</scope>
    <source>
        <strain evidence="9 10">DSM 40763</strain>
    </source>
</reference>
<dbReference type="PANTHER" id="PTHR42718">
    <property type="entry name" value="MAJOR FACILITATOR SUPERFAMILY MULTIDRUG TRANSPORTER MFSC"/>
    <property type="match status" value="1"/>
</dbReference>
<feature type="transmembrane region" description="Helical" evidence="7">
    <location>
        <begin position="483"/>
        <end position="507"/>
    </location>
</feature>
<evidence type="ECO:0000256" key="5">
    <source>
        <dbReference type="ARBA" id="ARBA00023251"/>
    </source>
</evidence>
<dbReference type="GeneID" id="75181375"/>
<feature type="region of interest" description="Disordered" evidence="6">
    <location>
        <begin position="1"/>
        <end position="116"/>
    </location>
</feature>
<evidence type="ECO:0000256" key="7">
    <source>
        <dbReference type="SAM" id="Phobius"/>
    </source>
</evidence>
<feature type="transmembrane region" description="Helical" evidence="7">
    <location>
        <begin position="422"/>
        <end position="443"/>
    </location>
</feature>
<dbReference type="Gene3D" id="1.20.1250.20">
    <property type="entry name" value="MFS general substrate transporter like domains"/>
    <property type="match status" value="1"/>
</dbReference>
<keyword evidence="3 7" id="KW-1133">Transmembrane helix</keyword>
<keyword evidence="5" id="KW-0046">Antibiotic resistance</keyword>
<comment type="caution">
    <text evidence="9">The sequence shown here is derived from an EMBL/GenBank/DDBJ whole genome shotgun (WGS) entry which is preliminary data.</text>
</comment>